<evidence type="ECO:0000256" key="3">
    <source>
        <dbReference type="ARBA" id="ARBA00022452"/>
    </source>
</evidence>
<name>A0ABY9TYX9_9GAMM</name>
<evidence type="ECO:0000256" key="5">
    <source>
        <dbReference type="ARBA" id="ARBA00022692"/>
    </source>
</evidence>
<organism evidence="16 17">
    <name type="scientific">Thalassotalea psychrophila</name>
    <dbReference type="NCBI Taxonomy" id="3065647"/>
    <lineage>
        <taxon>Bacteria</taxon>
        <taxon>Pseudomonadati</taxon>
        <taxon>Pseudomonadota</taxon>
        <taxon>Gammaproteobacteria</taxon>
        <taxon>Alteromonadales</taxon>
        <taxon>Colwelliaceae</taxon>
        <taxon>Thalassotalea</taxon>
    </lineage>
</organism>
<keyword evidence="10 11" id="KW-0998">Cell outer membrane</keyword>
<feature type="domain" description="TonB-dependent receptor plug" evidence="15">
    <location>
        <begin position="49"/>
        <end position="155"/>
    </location>
</feature>
<dbReference type="EMBL" id="CP134145">
    <property type="protein sequence ID" value="WNC74033.1"/>
    <property type="molecule type" value="Genomic_DNA"/>
</dbReference>
<keyword evidence="16" id="KW-0675">Receptor</keyword>
<evidence type="ECO:0000259" key="15">
    <source>
        <dbReference type="Pfam" id="PF07715"/>
    </source>
</evidence>
<dbReference type="InterPro" id="IPR037066">
    <property type="entry name" value="Plug_dom_sf"/>
</dbReference>
<evidence type="ECO:0000256" key="1">
    <source>
        <dbReference type="ARBA" id="ARBA00004571"/>
    </source>
</evidence>
<keyword evidence="13" id="KW-0732">Signal</keyword>
<evidence type="ECO:0000313" key="17">
    <source>
        <dbReference type="Proteomes" id="UP001258994"/>
    </source>
</evidence>
<keyword evidence="8 12" id="KW-0798">TonB box</keyword>
<evidence type="ECO:0000256" key="8">
    <source>
        <dbReference type="ARBA" id="ARBA00023077"/>
    </source>
</evidence>
<evidence type="ECO:0000256" key="7">
    <source>
        <dbReference type="ARBA" id="ARBA00023065"/>
    </source>
</evidence>
<evidence type="ECO:0000256" key="12">
    <source>
        <dbReference type="RuleBase" id="RU003357"/>
    </source>
</evidence>
<dbReference type="SUPFAM" id="SSF56935">
    <property type="entry name" value="Porins"/>
    <property type="match status" value="1"/>
</dbReference>
<evidence type="ECO:0000256" key="13">
    <source>
        <dbReference type="SAM" id="SignalP"/>
    </source>
</evidence>
<sequence>MKLNKITTALSVALLGTAIAVPTYAAEETEKLQGLEVIQVTSTKRVQTLQEIPLAVEAINGDTLEKQGIRDLTDLSTSIPTFNVSNSSGNKTITMRGMGSAAGQRATEQAVAMYVDGAYKPRSKQYTTGFLDVERVEILRGPQAVLFGINATAGAVNILTRTNDGGDDLQGSVKVEYDHEYGGGIVTGTVGGGLTDELGARLVIRQQESNGYFEGTEDRGDQEGISGRLTLKYTPSDDFTLTSKVDFFEDEWVGQSGEGIDIYNDDVDNKFAYNTSTPSADLFGYNNGYDNSGLNAVITADYMIGAHTLTAIGSYSEFESEIVLDFDGGSEGDGSLAPDGSFGLIGAQGTEGMSFENIGFEDFEQSSFELRIASPGGEFFDYIAGVSYLTADTEDSSGVAVDSFFFNNFAFIPTATALAPLGFDPTDWDTSGGYNNPIGLGQVTVEQEVMSVYFTGTFNLSDDLSVSLGARYNDETKDATRANVCGQMEGGIDGLEKDTSAAINPLGFYSYSGACMSAGLQDYVGAASSGSIAGGAFMYRADGIGSTSIEEDNFLPELSVNWKMTDEHMVFARVAKAAKSGGLSSSFASEINSAAFDKETVVGTEFGIKSRVLDGNAEFNVTVFNNKYEDLQVTSFSFGAAKVDNAGEATISGIEADGKIMLTDWLTMGASLAYLDAEYDEYKGGSCASVDPVTGEYTTSPSTPEMDENGNVVSCDMTGLPPLNAPELAGNLYADMFFNISENLDLSLGANVSYSDEYFTEAKYISVLQQDSYTMVGAYVALSDIDETWSVTLAGRNLTDEVLTGSGVQIDALGLGSVVPSGGAPRMITLTGQYNF</sequence>
<keyword evidence="7" id="KW-0406">Ion transport</keyword>
<proteinExistence type="inferred from homology"/>
<comment type="subcellular location">
    <subcellularLocation>
        <location evidence="1 11">Cell outer membrane</location>
        <topology evidence="1 11">Multi-pass membrane protein</topology>
    </subcellularLocation>
</comment>
<dbReference type="InterPro" id="IPR012910">
    <property type="entry name" value="Plug_dom"/>
</dbReference>
<evidence type="ECO:0000256" key="4">
    <source>
        <dbReference type="ARBA" id="ARBA00022496"/>
    </source>
</evidence>
<dbReference type="PANTHER" id="PTHR32552">
    <property type="entry name" value="FERRICHROME IRON RECEPTOR-RELATED"/>
    <property type="match status" value="1"/>
</dbReference>
<accession>A0ABY9TYX9</accession>
<feature type="chain" id="PRO_5046684285" evidence="13">
    <location>
        <begin position="26"/>
        <end position="836"/>
    </location>
</feature>
<dbReference type="PANTHER" id="PTHR32552:SF81">
    <property type="entry name" value="TONB-DEPENDENT OUTER MEMBRANE RECEPTOR"/>
    <property type="match status" value="1"/>
</dbReference>
<keyword evidence="9 11" id="KW-0472">Membrane</keyword>
<evidence type="ECO:0000256" key="2">
    <source>
        <dbReference type="ARBA" id="ARBA00022448"/>
    </source>
</evidence>
<keyword evidence="6" id="KW-0408">Iron</keyword>
<keyword evidence="5 11" id="KW-0812">Transmembrane</keyword>
<comment type="similarity">
    <text evidence="11 12">Belongs to the TonB-dependent receptor family.</text>
</comment>
<evidence type="ECO:0000256" key="9">
    <source>
        <dbReference type="ARBA" id="ARBA00023136"/>
    </source>
</evidence>
<evidence type="ECO:0000313" key="16">
    <source>
        <dbReference type="EMBL" id="WNC74033.1"/>
    </source>
</evidence>
<evidence type="ECO:0000256" key="6">
    <source>
        <dbReference type="ARBA" id="ARBA00023004"/>
    </source>
</evidence>
<dbReference type="InterPro" id="IPR036942">
    <property type="entry name" value="Beta-barrel_TonB_sf"/>
</dbReference>
<dbReference type="Pfam" id="PF07715">
    <property type="entry name" value="Plug"/>
    <property type="match status" value="1"/>
</dbReference>
<feature type="domain" description="TonB-dependent receptor-like beta-barrel" evidence="14">
    <location>
        <begin position="262"/>
        <end position="798"/>
    </location>
</feature>
<dbReference type="InterPro" id="IPR039426">
    <property type="entry name" value="TonB-dep_rcpt-like"/>
</dbReference>
<dbReference type="PROSITE" id="PS52016">
    <property type="entry name" value="TONB_DEPENDENT_REC_3"/>
    <property type="match status" value="1"/>
</dbReference>
<reference evidence="17" key="1">
    <citation type="submission" date="2023-09" db="EMBL/GenBank/DDBJ databases">
        <authorList>
            <person name="Zhang C."/>
        </authorList>
    </citation>
    <scope>NUCLEOTIDE SEQUENCE [LARGE SCALE GENOMIC DNA]</scope>
    <source>
        <strain evidence="17">SQ149</strain>
    </source>
</reference>
<keyword evidence="17" id="KW-1185">Reference proteome</keyword>
<evidence type="ECO:0000256" key="11">
    <source>
        <dbReference type="PROSITE-ProRule" id="PRU01360"/>
    </source>
</evidence>
<dbReference type="Gene3D" id="2.40.170.20">
    <property type="entry name" value="TonB-dependent receptor, beta-barrel domain"/>
    <property type="match status" value="1"/>
</dbReference>
<dbReference type="Pfam" id="PF00593">
    <property type="entry name" value="TonB_dep_Rec_b-barrel"/>
    <property type="match status" value="1"/>
</dbReference>
<evidence type="ECO:0000256" key="10">
    <source>
        <dbReference type="ARBA" id="ARBA00023237"/>
    </source>
</evidence>
<dbReference type="Gene3D" id="2.170.130.10">
    <property type="entry name" value="TonB-dependent receptor, plug domain"/>
    <property type="match status" value="1"/>
</dbReference>
<dbReference type="InterPro" id="IPR000531">
    <property type="entry name" value="Beta-barrel_TonB"/>
</dbReference>
<keyword evidence="4" id="KW-0410">Iron transport</keyword>
<keyword evidence="2 11" id="KW-0813">Transport</keyword>
<evidence type="ECO:0000259" key="14">
    <source>
        <dbReference type="Pfam" id="PF00593"/>
    </source>
</evidence>
<feature type="signal peptide" evidence="13">
    <location>
        <begin position="1"/>
        <end position="25"/>
    </location>
</feature>
<dbReference type="Proteomes" id="UP001258994">
    <property type="component" value="Chromosome"/>
</dbReference>
<keyword evidence="3 11" id="KW-1134">Transmembrane beta strand</keyword>
<protein>
    <submittedName>
        <fullName evidence="16">TonB-dependent receptor</fullName>
    </submittedName>
</protein>
<gene>
    <name evidence="16" type="ORF">RGQ13_08575</name>
</gene>
<dbReference type="RefSeq" id="WP_348393142.1">
    <property type="nucleotide sequence ID" value="NZ_CP134145.1"/>
</dbReference>